<dbReference type="UniPathway" id="UPA00143"/>
<dbReference type="PANTHER" id="PTHR32370">
    <property type="entry name" value="OS12G0117600 PROTEIN"/>
    <property type="match status" value="1"/>
</dbReference>
<keyword evidence="1" id="KW-0833">Ubl conjugation pathway</keyword>
<comment type="caution">
    <text evidence="5">The sequence shown here is derived from an EMBL/GenBank/DDBJ whole genome shotgun (WGS) entry which is preliminary data.</text>
</comment>
<dbReference type="PROSITE" id="PS51649">
    <property type="entry name" value="NPH3"/>
    <property type="match status" value="1"/>
</dbReference>
<comment type="similarity">
    <text evidence="2">Belongs to the NPH3 family.</text>
</comment>
<evidence type="ECO:0000256" key="1">
    <source>
        <dbReference type="ARBA" id="ARBA00022786"/>
    </source>
</evidence>
<dbReference type="InterPro" id="IPR027356">
    <property type="entry name" value="NPH3_dom"/>
</dbReference>
<dbReference type="EMBL" id="PQIB02000009">
    <property type="protein sequence ID" value="RLM99455.1"/>
    <property type="molecule type" value="Genomic_DNA"/>
</dbReference>
<evidence type="ECO:0000256" key="2">
    <source>
        <dbReference type="PROSITE-ProRule" id="PRU00982"/>
    </source>
</evidence>
<feature type="region of interest" description="Disordered" evidence="3">
    <location>
        <begin position="76"/>
        <end position="110"/>
    </location>
</feature>
<dbReference type="Proteomes" id="UP000275267">
    <property type="component" value="Unassembled WGS sequence"/>
</dbReference>
<dbReference type="AlphaFoldDB" id="A0A3L6RAR9"/>
<proteinExistence type="inferred from homology"/>
<name>A0A3L6RAR9_PANMI</name>
<gene>
    <name evidence="5" type="ORF">C2845_PM06G05950</name>
</gene>
<dbReference type="STRING" id="4540.A0A3L6RAR9"/>
<evidence type="ECO:0000259" key="4">
    <source>
        <dbReference type="PROSITE" id="PS51649"/>
    </source>
</evidence>
<sequence length="110" mass="11975">MSSAAQTDGGGVVRAYCVQAHPRAGKEERRSLCRLIDARKLSAEAAAHAVSNDRLPVRCVVQVLFRLVSEIPSAPRVLPSHGEPGRRRTQAVPSLHPLPRRHLGAFPSRI</sequence>
<dbReference type="InterPro" id="IPR043454">
    <property type="entry name" value="NPH3/RPT2-like"/>
</dbReference>
<accession>A0A3L6RAR9</accession>
<evidence type="ECO:0000313" key="6">
    <source>
        <dbReference type="Proteomes" id="UP000275267"/>
    </source>
</evidence>
<dbReference type="GO" id="GO:0016567">
    <property type="term" value="P:protein ubiquitination"/>
    <property type="evidence" value="ECO:0007669"/>
    <property type="project" value="UniProtKB-UniPathway"/>
</dbReference>
<dbReference type="OrthoDB" id="624345at2759"/>
<reference evidence="6" key="1">
    <citation type="journal article" date="2019" name="Nat. Commun.">
        <title>The genome of broomcorn millet.</title>
        <authorList>
            <person name="Zou C."/>
            <person name="Miki D."/>
            <person name="Li D."/>
            <person name="Tang Q."/>
            <person name="Xiao L."/>
            <person name="Rajput S."/>
            <person name="Deng P."/>
            <person name="Jia W."/>
            <person name="Huang R."/>
            <person name="Zhang M."/>
            <person name="Sun Y."/>
            <person name="Hu J."/>
            <person name="Fu X."/>
            <person name="Schnable P.S."/>
            <person name="Li F."/>
            <person name="Zhang H."/>
            <person name="Feng B."/>
            <person name="Zhu X."/>
            <person name="Liu R."/>
            <person name="Schnable J.C."/>
            <person name="Zhu J.-K."/>
            <person name="Zhang H."/>
        </authorList>
    </citation>
    <scope>NUCLEOTIDE SEQUENCE [LARGE SCALE GENOMIC DNA]</scope>
</reference>
<feature type="domain" description="NPH3" evidence="4">
    <location>
        <begin position="1"/>
        <end position="70"/>
    </location>
</feature>
<protein>
    <recommendedName>
        <fullName evidence="4">NPH3 domain-containing protein</fullName>
    </recommendedName>
</protein>
<evidence type="ECO:0000313" key="5">
    <source>
        <dbReference type="EMBL" id="RLM99455.1"/>
    </source>
</evidence>
<evidence type="ECO:0000256" key="3">
    <source>
        <dbReference type="SAM" id="MobiDB-lite"/>
    </source>
</evidence>
<keyword evidence="6" id="KW-1185">Reference proteome</keyword>
<organism evidence="5 6">
    <name type="scientific">Panicum miliaceum</name>
    <name type="common">Proso millet</name>
    <name type="synonym">Broomcorn millet</name>
    <dbReference type="NCBI Taxonomy" id="4540"/>
    <lineage>
        <taxon>Eukaryota</taxon>
        <taxon>Viridiplantae</taxon>
        <taxon>Streptophyta</taxon>
        <taxon>Embryophyta</taxon>
        <taxon>Tracheophyta</taxon>
        <taxon>Spermatophyta</taxon>
        <taxon>Magnoliopsida</taxon>
        <taxon>Liliopsida</taxon>
        <taxon>Poales</taxon>
        <taxon>Poaceae</taxon>
        <taxon>PACMAD clade</taxon>
        <taxon>Panicoideae</taxon>
        <taxon>Panicodae</taxon>
        <taxon>Paniceae</taxon>
        <taxon>Panicinae</taxon>
        <taxon>Panicum</taxon>
        <taxon>Panicum sect. Panicum</taxon>
    </lineage>
</organism>